<feature type="domain" description="MD-2-related lipid-recognition" evidence="8">
    <location>
        <begin position="31"/>
        <end position="147"/>
    </location>
</feature>
<dbReference type="InterPro" id="IPR003172">
    <property type="entry name" value="ML_dom"/>
</dbReference>
<organism evidence="9 10">
    <name type="scientific">Aquilegia coerulea</name>
    <name type="common">Rocky mountain columbine</name>
    <dbReference type="NCBI Taxonomy" id="218851"/>
    <lineage>
        <taxon>Eukaryota</taxon>
        <taxon>Viridiplantae</taxon>
        <taxon>Streptophyta</taxon>
        <taxon>Embryophyta</taxon>
        <taxon>Tracheophyta</taxon>
        <taxon>Spermatophyta</taxon>
        <taxon>Magnoliopsida</taxon>
        <taxon>Ranunculales</taxon>
        <taxon>Ranunculaceae</taxon>
        <taxon>Thalictroideae</taxon>
        <taxon>Aquilegia</taxon>
    </lineage>
</organism>
<dbReference type="Proteomes" id="UP000230069">
    <property type="component" value="Unassembled WGS sequence"/>
</dbReference>
<dbReference type="SMART" id="SM00737">
    <property type="entry name" value="ML"/>
    <property type="match status" value="1"/>
</dbReference>
<feature type="signal peptide" evidence="7">
    <location>
        <begin position="1"/>
        <end position="26"/>
    </location>
</feature>
<keyword evidence="5 7" id="KW-0732">Signal</keyword>
<reference evidence="9 10" key="1">
    <citation type="submission" date="2017-09" db="EMBL/GenBank/DDBJ databases">
        <title>WGS assembly of Aquilegia coerulea Goldsmith.</title>
        <authorList>
            <person name="Hodges S."/>
            <person name="Kramer E."/>
            <person name="Nordborg M."/>
            <person name="Tomkins J."/>
            <person name="Borevitz J."/>
            <person name="Derieg N."/>
            <person name="Yan J."/>
            <person name="Mihaltcheva S."/>
            <person name="Hayes R.D."/>
            <person name="Rokhsar D."/>
        </authorList>
    </citation>
    <scope>NUCLEOTIDE SEQUENCE [LARGE SCALE GENOMIC DNA]</scope>
    <source>
        <strain evidence="10">cv. Goldsmith</strain>
    </source>
</reference>
<dbReference type="Pfam" id="PF02221">
    <property type="entry name" value="E1_DerP2_DerF2"/>
    <property type="match status" value="1"/>
</dbReference>
<keyword evidence="4" id="KW-0813">Transport</keyword>
<dbReference type="InterPro" id="IPR033917">
    <property type="entry name" value="ML_PG-PI_TP"/>
</dbReference>
<dbReference type="EMBL" id="KZ305026">
    <property type="protein sequence ID" value="PIA54269.1"/>
    <property type="molecule type" value="Genomic_DNA"/>
</dbReference>
<evidence type="ECO:0000256" key="3">
    <source>
        <dbReference type="ARBA" id="ARBA00011245"/>
    </source>
</evidence>
<evidence type="ECO:0000256" key="5">
    <source>
        <dbReference type="ARBA" id="ARBA00022729"/>
    </source>
</evidence>
<dbReference type="InterPro" id="IPR014756">
    <property type="entry name" value="Ig_E-set"/>
</dbReference>
<dbReference type="SUPFAM" id="SSF81296">
    <property type="entry name" value="E set domains"/>
    <property type="match status" value="1"/>
</dbReference>
<evidence type="ECO:0000256" key="4">
    <source>
        <dbReference type="ARBA" id="ARBA00022448"/>
    </source>
</evidence>
<dbReference type="GO" id="GO:0032366">
    <property type="term" value="P:intracellular sterol transport"/>
    <property type="evidence" value="ECO:0007669"/>
    <property type="project" value="InterPro"/>
</dbReference>
<feature type="chain" id="PRO_5013767768" description="MD-2-related lipid-recognition domain-containing protein" evidence="7">
    <location>
        <begin position="27"/>
        <end position="163"/>
    </location>
</feature>
<dbReference type="FunCoup" id="A0A2G5EEU5">
    <property type="interactions" value="314"/>
</dbReference>
<name>A0A2G5EEU5_AQUCA</name>
<dbReference type="CDD" id="cd00917">
    <property type="entry name" value="PG-PI_TP"/>
    <property type="match status" value="1"/>
</dbReference>
<dbReference type="InterPro" id="IPR039670">
    <property type="entry name" value="NPC2-like"/>
</dbReference>
<sequence>MAAILQLKLTLSLIFVAFLLLPSIQAKTTKVEPCDVKTKYAVKVTGVDINPNPVSRGKPTTFSISASTADKLISEGAMDIEVKYFGISVHSEKFDLCKETSCPVGAGNFVISHTQELPGITPPGTYTLKLKMLEKNGKELSCVHFDFSIGFWYADEAVAVADI</sequence>
<dbReference type="STRING" id="218851.A0A2G5EEU5"/>
<dbReference type="PANTHER" id="PTHR11306:SF0">
    <property type="entry name" value="PHOSPHATIDYLGLYCEROL_PHOSPHATIDYLINOSITOL TRANSFER PROTEIN"/>
    <property type="match status" value="1"/>
</dbReference>
<protein>
    <recommendedName>
        <fullName evidence="8">MD-2-related lipid-recognition domain-containing protein</fullName>
    </recommendedName>
</protein>
<evidence type="ECO:0000313" key="9">
    <source>
        <dbReference type="EMBL" id="PIA54269.1"/>
    </source>
</evidence>
<comment type="function">
    <text evidence="1">Catalyzes the intermembrane transfer of phosphatidylglycerol and phosphatidylinositol.</text>
</comment>
<dbReference type="GO" id="GO:0032934">
    <property type="term" value="F:sterol binding"/>
    <property type="evidence" value="ECO:0007669"/>
    <property type="project" value="InterPro"/>
</dbReference>
<evidence type="ECO:0000256" key="7">
    <source>
        <dbReference type="SAM" id="SignalP"/>
    </source>
</evidence>
<proteinExistence type="inferred from homology"/>
<keyword evidence="10" id="KW-1185">Reference proteome</keyword>
<evidence type="ECO:0000259" key="8">
    <source>
        <dbReference type="SMART" id="SM00737"/>
    </source>
</evidence>
<dbReference type="OrthoDB" id="6409159at2759"/>
<gene>
    <name evidence="9" type="ORF">AQUCO_00900664v1</name>
</gene>
<evidence type="ECO:0000256" key="6">
    <source>
        <dbReference type="ARBA" id="ARBA00023055"/>
    </source>
</evidence>
<dbReference type="AlphaFoldDB" id="A0A2G5EEU5"/>
<dbReference type="Gene3D" id="2.60.40.770">
    <property type="match status" value="1"/>
</dbReference>
<evidence type="ECO:0000256" key="2">
    <source>
        <dbReference type="ARBA" id="ARBA00006370"/>
    </source>
</evidence>
<comment type="subunit">
    <text evidence="3">Monomer.</text>
</comment>
<evidence type="ECO:0000256" key="1">
    <source>
        <dbReference type="ARBA" id="ARBA00002053"/>
    </source>
</evidence>
<accession>A0A2G5EEU5</accession>
<dbReference type="InParanoid" id="A0A2G5EEU5"/>
<keyword evidence="6" id="KW-0445">Lipid transport</keyword>
<evidence type="ECO:0000313" key="10">
    <source>
        <dbReference type="Proteomes" id="UP000230069"/>
    </source>
</evidence>
<comment type="similarity">
    <text evidence="2">Belongs to the NPC2 family.</text>
</comment>
<dbReference type="PANTHER" id="PTHR11306">
    <property type="entry name" value="NIEMANN PICK TYPE C2 PROTEIN NPC2-RELATED"/>
    <property type="match status" value="1"/>
</dbReference>